<proteinExistence type="predicted"/>
<dbReference type="PANTHER" id="PTHR37536:SF1">
    <property type="entry name" value="ASPERGILLOPEPSIN, PUTAITVE (AFU_ORTHOLOGUE AFUA_7G01200)"/>
    <property type="match status" value="1"/>
</dbReference>
<organism evidence="4 5">
    <name type="scientific">Solirubrobacter ginsenosidimutans</name>
    <dbReference type="NCBI Taxonomy" id="490573"/>
    <lineage>
        <taxon>Bacteria</taxon>
        <taxon>Bacillati</taxon>
        <taxon>Actinomycetota</taxon>
        <taxon>Thermoleophilia</taxon>
        <taxon>Solirubrobacterales</taxon>
        <taxon>Solirubrobacteraceae</taxon>
        <taxon>Solirubrobacter</taxon>
    </lineage>
</organism>
<feature type="active site" description="Proton acceptor" evidence="1">
    <location>
        <position position="172"/>
    </location>
</feature>
<dbReference type="InterPro" id="IPR000250">
    <property type="entry name" value="Peptidase_G1"/>
</dbReference>
<evidence type="ECO:0000256" key="1">
    <source>
        <dbReference type="PIRSR" id="PIRSR600250-50"/>
    </source>
</evidence>
<dbReference type="SUPFAM" id="SSF49899">
    <property type="entry name" value="Concanavalin A-like lectins/glucanases"/>
    <property type="match status" value="1"/>
</dbReference>
<dbReference type="RefSeq" id="WP_270043319.1">
    <property type="nucleotide sequence ID" value="NZ_JAPDOD010000030.1"/>
</dbReference>
<dbReference type="InterPro" id="IPR013320">
    <property type="entry name" value="ConA-like_dom_sf"/>
</dbReference>
<feature type="signal peptide" evidence="3">
    <location>
        <begin position="1"/>
        <end position="29"/>
    </location>
</feature>
<accession>A0A9X3S300</accession>
<feature type="chain" id="PRO_5040924031" evidence="3">
    <location>
        <begin position="30"/>
        <end position="270"/>
    </location>
</feature>
<sequence>MTRLRMIPRRLAALVAVTAMLAVPAAAKAQTVNAAEAATSSNWAGYVASGNTFSSVSGTWVVPRAKSDTEGYEATWVGLGGADESAGALEQVGTESDDVNGHATYSAWYELVPKAPVTLKLSVHPGDRMTAKVAVNGTTVVVSISNATTGKSVTKTLHMTSPDTSSAEWVAEAPSVQTGDGNYQVVPLADFGKVTFASATASTTDGHTGTISDSAWTSERVDLVSSDGGFGGGFHGGRGMGRRELTSGEATTSSLTGSGSRFSVTWNQTT</sequence>
<evidence type="ECO:0000256" key="2">
    <source>
        <dbReference type="SAM" id="MobiDB-lite"/>
    </source>
</evidence>
<feature type="compositionally biased region" description="Polar residues" evidence="2">
    <location>
        <begin position="248"/>
        <end position="270"/>
    </location>
</feature>
<reference evidence="4" key="1">
    <citation type="submission" date="2022-10" db="EMBL/GenBank/DDBJ databases">
        <title>The WGS of Solirubrobacter ginsenosidimutans DSM 21036.</title>
        <authorList>
            <person name="Jiang Z."/>
        </authorList>
    </citation>
    <scope>NUCLEOTIDE SEQUENCE</scope>
    <source>
        <strain evidence="4">DSM 21036</strain>
    </source>
</reference>
<dbReference type="Gene3D" id="2.60.120.700">
    <property type="entry name" value="Peptidase G1"/>
    <property type="match status" value="1"/>
</dbReference>
<dbReference type="GO" id="GO:0006508">
    <property type="term" value="P:proteolysis"/>
    <property type="evidence" value="ECO:0007669"/>
    <property type="project" value="InterPro"/>
</dbReference>
<evidence type="ECO:0000313" key="4">
    <source>
        <dbReference type="EMBL" id="MDA0164069.1"/>
    </source>
</evidence>
<protein>
    <submittedName>
        <fullName evidence="4">G1 family endopeptidase</fullName>
    </submittedName>
</protein>
<dbReference type="InterPro" id="IPR038656">
    <property type="entry name" value="Peptidase_G1_sf"/>
</dbReference>
<keyword evidence="3" id="KW-0732">Signal</keyword>
<name>A0A9X3S300_9ACTN</name>
<evidence type="ECO:0000256" key="3">
    <source>
        <dbReference type="SAM" id="SignalP"/>
    </source>
</evidence>
<dbReference type="AlphaFoldDB" id="A0A9X3S300"/>
<dbReference type="CDD" id="cd13426">
    <property type="entry name" value="Peptidase_G1"/>
    <property type="match status" value="1"/>
</dbReference>
<keyword evidence="5" id="KW-1185">Reference proteome</keyword>
<evidence type="ECO:0000313" key="5">
    <source>
        <dbReference type="Proteomes" id="UP001149140"/>
    </source>
</evidence>
<dbReference type="Proteomes" id="UP001149140">
    <property type="component" value="Unassembled WGS sequence"/>
</dbReference>
<dbReference type="EMBL" id="JAPDOD010000030">
    <property type="protein sequence ID" value="MDA0164069.1"/>
    <property type="molecule type" value="Genomic_DNA"/>
</dbReference>
<comment type="caution">
    <text evidence="4">The sequence shown here is derived from an EMBL/GenBank/DDBJ whole genome shotgun (WGS) entry which is preliminary data.</text>
</comment>
<dbReference type="GO" id="GO:0070007">
    <property type="term" value="F:glutamic-type endopeptidase activity"/>
    <property type="evidence" value="ECO:0007669"/>
    <property type="project" value="InterPro"/>
</dbReference>
<gene>
    <name evidence="4" type="ORF">OM076_27600</name>
</gene>
<feature type="region of interest" description="Disordered" evidence="2">
    <location>
        <begin position="232"/>
        <end position="270"/>
    </location>
</feature>
<dbReference type="PANTHER" id="PTHR37536">
    <property type="entry name" value="PUTATIVE (AFU_ORTHOLOGUE AFUA_3G02970)-RELATED"/>
    <property type="match status" value="1"/>
</dbReference>
<dbReference type="Pfam" id="PF01828">
    <property type="entry name" value="Peptidase_A4"/>
    <property type="match status" value="1"/>
</dbReference>